<evidence type="ECO:0000313" key="1">
    <source>
        <dbReference type="EMBL" id="TCU97322.1"/>
    </source>
</evidence>
<reference evidence="1 2" key="1">
    <citation type="submission" date="2019-03" db="EMBL/GenBank/DDBJ databases">
        <title>Genomic Encyclopedia of Type Strains, Phase IV (KMG-IV): sequencing the most valuable type-strain genomes for metagenomic binning, comparative biology and taxonomic classification.</title>
        <authorList>
            <person name="Goeker M."/>
        </authorList>
    </citation>
    <scope>NUCLEOTIDE SEQUENCE [LARGE SCALE GENOMIC DNA]</scope>
    <source>
        <strain evidence="1 2">DSM 100048</strain>
    </source>
</reference>
<dbReference type="AlphaFoldDB" id="A0A4R3V1F8"/>
<dbReference type="EMBL" id="SMBX01000006">
    <property type="protein sequence ID" value="TCU97322.1"/>
    <property type="molecule type" value="Genomic_DNA"/>
</dbReference>
<organism evidence="1 2">
    <name type="scientific">Paracandidimonas soli</name>
    <dbReference type="NCBI Taxonomy" id="1917182"/>
    <lineage>
        <taxon>Bacteria</taxon>
        <taxon>Pseudomonadati</taxon>
        <taxon>Pseudomonadota</taxon>
        <taxon>Betaproteobacteria</taxon>
        <taxon>Burkholderiales</taxon>
        <taxon>Alcaligenaceae</taxon>
        <taxon>Paracandidimonas</taxon>
    </lineage>
</organism>
<dbReference type="Proteomes" id="UP000294692">
    <property type="component" value="Unassembled WGS sequence"/>
</dbReference>
<sequence length="113" mass="12964">MAYETFTWCPRTDPDGKSTFRVLSAQFGDGYAQEVGDGINNETRSWPLQFVGYDTEIQPIRNFLRRHAGFKPFSWTPPMETEPGLFVVREFSLRPMGGKVYTLAATFEERFAP</sequence>
<protein>
    <submittedName>
        <fullName evidence="1">Phage-related protein</fullName>
    </submittedName>
</protein>
<proteinExistence type="predicted"/>
<evidence type="ECO:0000313" key="2">
    <source>
        <dbReference type="Proteomes" id="UP000294692"/>
    </source>
</evidence>
<name>A0A4R3V1F8_9BURK</name>
<keyword evidence="2" id="KW-1185">Reference proteome</keyword>
<gene>
    <name evidence="1" type="ORF">EV686_106205</name>
</gene>
<accession>A0A4R3V1F8</accession>
<dbReference type="RefSeq" id="WP_132477412.1">
    <property type="nucleotide sequence ID" value="NZ_JBHRVM010000001.1"/>
</dbReference>
<dbReference type="Pfam" id="PF05939">
    <property type="entry name" value="Phage_min_tail"/>
    <property type="match status" value="1"/>
</dbReference>
<dbReference type="InterPro" id="IPR010265">
    <property type="entry name" value="Phage_lambda_TipM"/>
</dbReference>
<comment type="caution">
    <text evidence="1">The sequence shown here is derived from an EMBL/GenBank/DDBJ whole genome shotgun (WGS) entry which is preliminary data.</text>
</comment>
<dbReference type="OrthoDB" id="8607203at2"/>